<evidence type="ECO:0000313" key="2">
    <source>
        <dbReference type="Proteomes" id="UP000276133"/>
    </source>
</evidence>
<comment type="caution">
    <text evidence="1">The sequence shown here is derived from an EMBL/GenBank/DDBJ whole genome shotgun (WGS) entry which is preliminary data.</text>
</comment>
<accession>A0A3M7ST66</accession>
<dbReference type="Proteomes" id="UP000276133">
    <property type="component" value="Unassembled WGS sequence"/>
</dbReference>
<proteinExistence type="predicted"/>
<reference evidence="1 2" key="1">
    <citation type="journal article" date="2018" name="Sci. Rep.">
        <title>Genomic signatures of local adaptation to the degree of environmental predictability in rotifers.</title>
        <authorList>
            <person name="Franch-Gras L."/>
            <person name="Hahn C."/>
            <person name="Garcia-Roger E.M."/>
            <person name="Carmona M.J."/>
            <person name="Serra M."/>
            <person name="Gomez A."/>
        </authorList>
    </citation>
    <scope>NUCLEOTIDE SEQUENCE [LARGE SCALE GENOMIC DNA]</scope>
    <source>
        <strain evidence="1">HYR1</strain>
    </source>
</reference>
<sequence length="104" mass="11912">MSIKKKLSLSLLNKNKLQTNRLFSNFQQKLQFNFLLLKDRVGAEAGERGWGREGVTHIFDKSYIHFFHDLNLPVGFGLDSKLIPRLNGLPRDPSPNSLGQIFDQ</sequence>
<keyword evidence="2" id="KW-1185">Reference proteome</keyword>
<dbReference type="AlphaFoldDB" id="A0A3M7ST66"/>
<protein>
    <submittedName>
        <fullName evidence="1">Uncharacterized protein</fullName>
    </submittedName>
</protein>
<name>A0A3M7ST66_BRAPC</name>
<organism evidence="1 2">
    <name type="scientific">Brachionus plicatilis</name>
    <name type="common">Marine rotifer</name>
    <name type="synonym">Brachionus muelleri</name>
    <dbReference type="NCBI Taxonomy" id="10195"/>
    <lineage>
        <taxon>Eukaryota</taxon>
        <taxon>Metazoa</taxon>
        <taxon>Spiralia</taxon>
        <taxon>Gnathifera</taxon>
        <taxon>Rotifera</taxon>
        <taxon>Eurotatoria</taxon>
        <taxon>Monogononta</taxon>
        <taxon>Pseudotrocha</taxon>
        <taxon>Ploima</taxon>
        <taxon>Brachionidae</taxon>
        <taxon>Brachionus</taxon>
    </lineage>
</organism>
<dbReference type="EMBL" id="REGN01000809">
    <property type="protein sequence ID" value="RNA38892.1"/>
    <property type="molecule type" value="Genomic_DNA"/>
</dbReference>
<evidence type="ECO:0000313" key="1">
    <source>
        <dbReference type="EMBL" id="RNA38892.1"/>
    </source>
</evidence>
<gene>
    <name evidence="1" type="ORF">BpHYR1_032790</name>
</gene>